<name>A0A9E6ZZP5_9HYPH</name>
<gene>
    <name evidence="5" type="ORF">K9D25_16355</name>
</gene>
<evidence type="ECO:0000256" key="3">
    <source>
        <dbReference type="ARBA" id="ARBA00023237"/>
    </source>
</evidence>
<dbReference type="Proteomes" id="UP000831684">
    <property type="component" value="Chromosome"/>
</dbReference>
<dbReference type="InterPro" id="IPR026592">
    <property type="entry name" value="BamE"/>
</dbReference>
<dbReference type="EMBL" id="CP083239">
    <property type="protein sequence ID" value="UOK70285.1"/>
    <property type="molecule type" value="Genomic_DNA"/>
</dbReference>
<dbReference type="GO" id="GO:0051205">
    <property type="term" value="P:protein insertion into membrane"/>
    <property type="evidence" value="ECO:0007669"/>
    <property type="project" value="TreeGrafter"/>
</dbReference>
<dbReference type="Gene3D" id="3.30.1450.10">
    <property type="match status" value="1"/>
</dbReference>
<reference evidence="5" key="1">
    <citation type="submission" date="2021-09" db="EMBL/GenBank/DDBJ databases">
        <title>Network and meta-omics reveal the key degrader and cooperation patterns in an efficient 1,4-dioxane-degrading microbial community.</title>
        <authorList>
            <person name="Dai C."/>
        </authorList>
    </citation>
    <scope>NUCLEOTIDE SEQUENCE</scope>
    <source>
        <strain evidence="5">ZM13</strain>
    </source>
</reference>
<keyword evidence="1" id="KW-0732">Signal</keyword>
<dbReference type="Pfam" id="PF04355">
    <property type="entry name" value="BamE"/>
    <property type="match status" value="1"/>
</dbReference>
<dbReference type="InterPro" id="IPR037873">
    <property type="entry name" value="BamE-like"/>
</dbReference>
<protein>
    <submittedName>
        <fullName evidence="5">Outer membrane protein assembly factor BamE</fullName>
    </submittedName>
</protein>
<dbReference type="PANTHER" id="PTHR37482:SF1">
    <property type="entry name" value="OUTER MEMBRANE PROTEIN ASSEMBLY FACTOR BAME"/>
    <property type="match status" value="1"/>
</dbReference>
<dbReference type="GO" id="GO:0043165">
    <property type="term" value="P:Gram-negative-bacterium-type cell outer membrane assembly"/>
    <property type="evidence" value="ECO:0007669"/>
    <property type="project" value="TreeGrafter"/>
</dbReference>
<accession>A0A9E6ZZP5</accession>
<evidence type="ECO:0000256" key="1">
    <source>
        <dbReference type="ARBA" id="ARBA00022729"/>
    </source>
</evidence>
<dbReference type="KEGG" id="apol:K9D25_16355"/>
<keyword evidence="3" id="KW-0998">Cell outer membrane</keyword>
<evidence type="ECO:0000313" key="5">
    <source>
        <dbReference type="EMBL" id="UOK70285.1"/>
    </source>
</evidence>
<sequence length="178" mass="19232">MASTRATRNKAPGTRMATWASIVVAGVGVVGLTACSGDMPMATANMGLPRTPTSFVQERQRGYVIAPEALQQVPIGSSQEQVLLVLGTPSTIATVDGEVFYYISQKAKKVMFLRPEIVDQRVIAVYFDPKDKRVTRIADYGLKDGKVFDFISRTTPTGGSEVSLVGQIFNATNFRPGL</sequence>
<dbReference type="RefSeq" id="WP_244376689.1">
    <property type="nucleotide sequence ID" value="NZ_CP083239.1"/>
</dbReference>
<evidence type="ECO:0000259" key="4">
    <source>
        <dbReference type="Pfam" id="PF04355"/>
    </source>
</evidence>
<evidence type="ECO:0000256" key="2">
    <source>
        <dbReference type="ARBA" id="ARBA00023136"/>
    </source>
</evidence>
<dbReference type="GO" id="GO:0030674">
    <property type="term" value="F:protein-macromolecule adaptor activity"/>
    <property type="evidence" value="ECO:0007669"/>
    <property type="project" value="TreeGrafter"/>
</dbReference>
<dbReference type="PANTHER" id="PTHR37482">
    <property type="entry name" value="OUTER MEMBRANE PROTEIN ASSEMBLY FACTOR BAME"/>
    <property type="match status" value="1"/>
</dbReference>
<dbReference type="GO" id="GO:1990063">
    <property type="term" value="C:Bam protein complex"/>
    <property type="evidence" value="ECO:0007669"/>
    <property type="project" value="TreeGrafter"/>
</dbReference>
<keyword evidence="2" id="KW-0472">Membrane</keyword>
<dbReference type="AlphaFoldDB" id="A0A9E6ZZP5"/>
<dbReference type="InterPro" id="IPR007450">
    <property type="entry name" value="BamE_dom"/>
</dbReference>
<organism evidence="5 6">
    <name type="scientific">Ancylobacter polymorphus</name>
    <dbReference type="NCBI Taxonomy" id="223390"/>
    <lineage>
        <taxon>Bacteria</taxon>
        <taxon>Pseudomonadati</taxon>
        <taxon>Pseudomonadota</taxon>
        <taxon>Alphaproteobacteria</taxon>
        <taxon>Hyphomicrobiales</taxon>
        <taxon>Xanthobacteraceae</taxon>
        <taxon>Ancylobacter</taxon>
    </lineage>
</organism>
<proteinExistence type="predicted"/>
<feature type="domain" description="Outer membrane protein assembly factor BamE" evidence="4">
    <location>
        <begin position="62"/>
        <end position="133"/>
    </location>
</feature>
<evidence type="ECO:0000313" key="6">
    <source>
        <dbReference type="Proteomes" id="UP000831684"/>
    </source>
</evidence>
<dbReference type="PROSITE" id="PS51257">
    <property type="entry name" value="PROKAR_LIPOPROTEIN"/>
    <property type="match status" value="1"/>
</dbReference>